<evidence type="ECO:0000259" key="1">
    <source>
        <dbReference type="Pfam" id="PF00534"/>
    </source>
</evidence>
<dbReference type="InterPro" id="IPR001296">
    <property type="entry name" value="Glyco_trans_1"/>
</dbReference>
<dbReference type="Gene3D" id="3.40.50.2000">
    <property type="entry name" value="Glycogen Phosphorylase B"/>
    <property type="match status" value="2"/>
</dbReference>
<dbReference type="PANTHER" id="PTHR45947">
    <property type="entry name" value="SULFOQUINOVOSYL TRANSFERASE SQD2"/>
    <property type="match status" value="1"/>
</dbReference>
<organism evidence="2 3">
    <name type="scientific">Rhizobium leguminosarum bv. viciae</name>
    <dbReference type="NCBI Taxonomy" id="387"/>
    <lineage>
        <taxon>Bacteria</taxon>
        <taxon>Pseudomonadati</taxon>
        <taxon>Pseudomonadota</taxon>
        <taxon>Alphaproteobacteria</taxon>
        <taxon>Hyphomicrobiales</taxon>
        <taxon>Rhizobiaceae</taxon>
        <taxon>Rhizobium/Agrobacterium group</taxon>
        <taxon>Rhizobium</taxon>
    </lineage>
</organism>
<dbReference type="Pfam" id="PF00534">
    <property type="entry name" value="Glycos_transf_1"/>
    <property type="match status" value="1"/>
</dbReference>
<dbReference type="AlphaFoldDB" id="A0A7G6RHZ9"/>
<dbReference type="EMBL" id="CP050549">
    <property type="protein sequence ID" value="QND41881.1"/>
    <property type="molecule type" value="Genomic_DNA"/>
</dbReference>
<gene>
    <name evidence="2" type="ORF">HB770_04450</name>
</gene>
<reference evidence="3" key="1">
    <citation type="journal article" date="2020" name="Mol. Plant Microbe">
        <title>Rhizobial microsymbionts of the narrowly endemic Oxytropis species growing in Kamchatka are characterized by significant genetic diversity and possess a set of genes that are associated with T3SS and T6SS secretion systems and can affect the development of symbiosis.</title>
        <authorList>
            <person name="Safronova V."/>
            <person name="Guro P."/>
            <person name="Sazanova A."/>
            <person name="Kuznetsova I."/>
            <person name="Belimov A."/>
            <person name="Yakubov V."/>
            <person name="Chirak E."/>
            <person name="Afonin A."/>
            <person name="Gogolev Y."/>
            <person name="Andronov E."/>
            <person name="Tikhonovich I."/>
        </authorList>
    </citation>
    <scope>NUCLEOTIDE SEQUENCE [LARGE SCALE GENOMIC DNA]</scope>
    <source>
        <strain evidence="3">RCAM0610</strain>
    </source>
</reference>
<keyword evidence="2" id="KW-0808">Transferase</keyword>
<dbReference type="SUPFAM" id="SSF53756">
    <property type="entry name" value="UDP-Glycosyltransferase/glycogen phosphorylase"/>
    <property type="match status" value="1"/>
</dbReference>
<dbReference type="InterPro" id="IPR050194">
    <property type="entry name" value="Glycosyltransferase_grp1"/>
</dbReference>
<evidence type="ECO:0000313" key="3">
    <source>
        <dbReference type="Proteomes" id="UP000515518"/>
    </source>
</evidence>
<evidence type="ECO:0000313" key="2">
    <source>
        <dbReference type="EMBL" id="QND41881.1"/>
    </source>
</evidence>
<feature type="domain" description="Glycosyl transferase family 1" evidence="1">
    <location>
        <begin position="331"/>
        <end position="429"/>
    </location>
</feature>
<proteinExistence type="predicted"/>
<dbReference type="PANTHER" id="PTHR45947:SF3">
    <property type="entry name" value="SULFOQUINOVOSYL TRANSFERASE SQD2"/>
    <property type="match status" value="1"/>
</dbReference>
<sequence>MPIFSTELAYERRALTMNSEFDQDTYPGRPRILFIGFPESSHTHSWIDLLADGAFNVRLFGLPSAEPPAGWQVKTYLTKADNGRSDNATRRTVFPPPESSAVGLAMAARSALNRGAVNGVPIMRRIAESCIGLTEILAKGDHAATIEGALAAVIREWKPDIIHTLGFDSASYFYLRARKEFKLEAIGRWVAQARGGPDLALQRYSPTYRPLIEEVLANCDHFIADNEPNYSYALSVGLTQEKISSPGMGVVSGAGGMDVEAMRGMWSLPPSKRERVIVWPKAYELYTSKAMPVFEAILNVWDRIQPCRIEMLWMVQSDVQIWYEKLFPPHIKAHCPSFGRLSREETLQRVASARVMIAPSLSDGIPNTMMEAMALGAAPLVSPLDTITPVVKHQENVFFARNLYPDELGEALVRLMSDDDLVDRMAENNLVRIQELADRRAVKKRALVYYDEIARQACRISQRSEI</sequence>
<name>A0A7G6RHZ9_RHILV</name>
<protein>
    <submittedName>
        <fullName evidence="2">Glycosyltransferase family 4 protein</fullName>
    </submittedName>
</protein>
<dbReference type="GO" id="GO:0016757">
    <property type="term" value="F:glycosyltransferase activity"/>
    <property type="evidence" value="ECO:0007669"/>
    <property type="project" value="InterPro"/>
</dbReference>
<dbReference type="Proteomes" id="UP000515518">
    <property type="component" value="Chromosome"/>
</dbReference>
<accession>A0A7G6RHZ9</accession>
<dbReference type="CDD" id="cd03801">
    <property type="entry name" value="GT4_PimA-like"/>
    <property type="match status" value="1"/>
</dbReference>